<dbReference type="PANTHER" id="PTHR31446:SF2">
    <property type="entry name" value="ACID PHOSPHATASE_VANADIUM-DEPENDENT HALOPEROXIDASE-RELATED PROTEIN"/>
    <property type="match status" value="1"/>
</dbReference>
<keyword evidence="1" id="KW-1133">Transmembrane helix</keyword>
<reference evidence="2 3" key="1">
    <citation type="journal article" date="2023" name="Hortic Res">
        <title>Pangenome of water caltrop reveals structural variations and asymmetric subgenome divergence after allopolyploidization.</title>
        <authorList>
            <person name="Zhang X."/>
            <person name="Chen Y."/>
            <person name="Wang L."/>
            <person name="Yuan Y."/>
            <person name="Fang M."/>
            <person name="Shi L."/>
            <person name="Lu R."/>
            <person name="Comes H.P."/>
            <person name="Ma Y."/>
            <person name="Chen Y."/>
            <person name="Huang G."/>
            <person name="Zhou Y."/>
            <person name="Zheng Z."/>
            <person name="Qiu Y."/>
        </authorList>
    </citation>
    <scope>NUCLEOTIDE SEQUENCE [LARGE SCALE GENOMIC DNA]</scope>
    <source>
        <strain evidence="2">F231</strain>
    </source>
</reference>
<dbReference type="EMBL" id="JAXQNO010000003">
    <property type="protein sequence ID" value="KAK4800389.1"/>
    <property type="molecule type" value="Genomic_DNA"/>
</dbReference>
<proteinExistence type="predicted"/>
<feature type="transmembrane region" description="Helical" evidence="1">
    <location>
        <begin position="251"/>
        <end position="268"/>
    </location>
</feature>
<sequence length="270" mass="29065">MGDHAHCWVTCYSLRSYRLPRPSGLPLRFRSLNKTCDFNGVNGSRKRKTKVAGSLRVGVEDLAQILHNKALVAATASAAIGQLSKPFTSAFLYRKRFDLMAASQPGGFPSTHSSAVVAAATSLALERGFSDSIFGLAVVYASIVMYDAQGVRMEVGKHAQVMNRVLIDNSIGRNIQSSNGKSTVLSSCSIEQTDYEETMGGSYNYSRSAVASTLLRQDGRKEEETEEEAVGAGSRLISPLKETVGHTRVEVMAGALLGFLVGVILNVLQI</sequence>
<dbReference type="Pfam" id="PF02681">
    <property type="entry name" value="DUF212"/>
    <property type="match status" value="1"/>
</dbReference>
<evidence type="ECO:0000313" key="3">
    <source>
        <dbReference type="Proteomes" id="UP001346149"/>
    </source>
</evidence>
<dbReference type="PANTHER" id="PTHR31446">
    <property type="entry name" value="ACID PHOSPHATASE/VANADIUM-DEPENDENT HALOPEROXIDASE-RELATED PROTEIN"/>
    <property type="match status" value="1"/>
</dbReference>
<evidence type="ECO:0000256" key="1">
    <source>
        <dbReference type="SAM" id="Phobius"/>
    </source>
</evidence>
<name>A0AAN7RCN6_TRANT</name>
<organism evidence="2 3">
    <name type="scientific">Trapa natans</name>
    <name type="common">Water chestnut</name>
    <dbReference type="NCBI Taxonomy" id="22666"/>
    <lineage>
        <taxon>Eukaryota</taxon>
        <taxon>Viridiplantae</taxon>
        <taxon>Streptophyta</taxon>
        <taxon>Embryophyta</taxon>
        <taxon>Tracheophyta</taxon>
        <taxon>Spermatophyta</taxon>
        <taxon>Magnoliopsida</taxon>
        <taxon>eudicotyledons</taxon>
        <taxon>Gunneridae</taxon>
        <taxon>Pentapetalae</taxon>
        <taxon>rosids</taxon>
        <taxon>malvids</taxon>
        <taxon>Myrtales</taxon>
        <taxon>Lythraceae</taxon>
        <taxon>Trapa</taxon>
    </lineage>
</organism>
<accession>A0AAN7RCN6</accession>
<evidence type="ECO:0000313" key="2">
    <source>
        <dbReference type="EMBL" id="KAK4800389.1"/>
    </source>
</evidence>
<keyword evidence="1" id="KW-0472">Membrane</keyword>
<dbReference type="InterPro" id="IPR003832">
    <property type="entry name" value="DUF212"/>
</dbReference>
<dbReference type="CDD" id="cd01610">
    <property type="entry name" value="PAP2_like"/>
    <property type="match status" value="1"/>
</dbReference>
<comment type="caution">
    <text evidence="2">The sequence shown here is derived from an EMBL/GenBank/DDBJ whole genome shotgun (WGS) entry which is preliminary data.</text>
</comment>
<dbReference type="Proteomes" id="UP001346149">
    <property type="component" value="Unassembled WGS sequence"/>
</dbReference>
<evidence type="ECO:0008006" key="4">
    <source>
        <dbReference type="Google" id="ProtNLM"/>
    </source>
</evidence>
<keyword evidence="1" id="KW-0812">Transmembrane</keyword>
<protein>
    <recommendedName>
        <fullName evidence="4">Acid phosphatase/vanadium-dependent haloperoxidase-related protein</fullName>
    </recommendedName>
</protein>
<gene>
    <name evidence="2" type="ORF">SAY86_020876</name>
</gene>
<keyword evidence="3" id="KW-1185">Reference proteome</keyword>
<dbReference type="AlphaFoldDB" id="A0AAN7RCN6"/>